<evidence type="ECO:0000313" key="2">
    <source>
        <dbReference type="EMBL" id="QSG11713.1"/>
    </source>
</evidence>
<gene>
    <name evidence="2" type="primary">aglD23</name>
    <name evidence="2" type="ORF">HSBGL_1291</name>
</gene>
<name>A0A897NL93_9EURY</name>
<protein>
    <submittedName>
        <fullName evidence="2">Putative flippase</fullName>
    </submittedName>
</protein>
<accession>A0A897NL93</accession>
<dbReference type="AlphaFoldDB" id="A0A897NL93"/>
<feature type="transmembrane region" description="Helical" evidence="1">
    <location>
        <begin position="12"/>
        <end position="32"/>
    </location>
</feature>
<evidence type="ECO:0000313" key="3">
    <source>
        <dbReference type="Proteomes" id="UP000663305"/>
    </source>
</evidence>
<feature type="transmembrane region" description="Helical" evidence="1">
    <location>
        <begin position="44"/>
        <end position="69"/>
    </location>
</feature>
<keyword evidence="1" id="KW-0812">Transmembrane</keyword>
<dbReference type="Proteomes" id="UP000663305">
    <property type="component" value="Chromosome"/>
</dbReference>
<reference evidence="2" key="1">
    <citation type="submission" date="2020-11" db="EMBL/GenBank/DDBJ databases">
        <title>Carbohydrate-dependent, anaerobic sulfur respiration: A novel catabolism in halophilic archaea.</title>
        <authorList>
            <person name="Sorokin D.Y."/>
            <person name="Messina E."/>
            <person name="Smedile F."/>
            <person name="La Cono V."/>
            <person name="Hallsworth J.E."/>
            <person name="Yakimov M.M."/>
        </authorList>
    </citation>
    <scope>NUCLEOTIDE SEQUENCE</scope>
    <source>
        <strain evidence="2">HSR-Bgl</strain>
    </source>
</reference>
<keyword evidence="1" id="KW-0472">Membrane</keyword>
<sequence length="92" mass="9777">MPVRTRLDWRTILVGFAGAGIVLSILLWLVGIDGVVGQLRQAGLLAIAAMVGLVVLWQSAWGLCLHTVLRALGTPISRARAILVFVAATFAN</sequence>
<keyword evidence="1" id="KW-1133">Transmembrane helix</keyword>
<dbReference type="EMBL" id="CP064789">
    <property type="protein sequence ID" value="QSG11713.1"/>
    <property type="molecule type" value="Genomic_DNA"/>
</dbReference>
<evidence type="ECO:0000256" key="1">
    <source>
        <dbReference type="SAM" id="Phobius"/>
    </source>
</evidence>
<proteinExistence type="predicted"/>
<organism evidence="2 3">
    <name type="scientific">Halapricum desulfuricans</name>
    <dbReference type="NCBI Taxonomy" id="2841257"/>
    <lineage>
        <taxon>Archaea</taxon>
        <taxon>Methanobacteriati</taxon>
        <taxon>Methanobacteriota</taxon>
        <taxon>Stenosarchaea group</taxon>
        <taxon>Halobacteria</taxon>
        <taxon>Halobacteriales</taxon>
        <taxon>Haloarculaceae</taxon>
        <taxon>Halapricum</taxon>
    </lineage>
</organism>